<dbReference type="EMBL" id="UFQT01000645">
    <property type="protein sequence ID" value="SSX26057.1"/>
    <property type="molecule type" value="Genomic_DNA"/>
</dbReference>
<proteinExistence type="predicted"/>
<dbReference type="VEuPathDB" id="VectorBase:CSON013066"/>
<dbReference type="EMBL" id="UFQT01000410">
    <property type="protein sequence ID" value="SSX24053.1"/>
    <property type="molecule type" value="Genomic_DNA"/>
</dbReference>
<dbReference type="SMART" id="SM00595">
    <property type="entry name" value="MADF"/>
    <property type="match status" value="1"/>
</dbReference>
<protein>
    <submittedName>
        <fullName evidence="3">CSON010206 protein</fullName>
    </submittedName>
    <submittedName>
        <fullName evidence="5">CSON013066 protein</fullName>
    </submittedName>
</protein>
<evidence type="ECO:0000313" key="5">
    <source>
        <dbReference type="EMBL" id="SSX26057.1"/>
    </source>
</evidence>
<dbReference type="EMBL" id="UFQS01000410">
    <property type="protein sequence ID" value="SSX03688.1"/>
    <property type="molecule type" value="Genomic_DNA"/>
</dbReference>
<evidence type="ECO:0000313" key="3">
    <source>
        <dbReference type="EMBL" id="SSX03688.1"/>
    </source>
</evidence>
<reference evidence="4" key="2">
    <citation type="submission" date="2018-07" db="EMBL/GenBank/DDBJ databases">
        <authorList>
            <person name="Quirk P.G."/>
            <person name="Krulwich T.A."/>
        </authorList>
    </citation>
    <scope>NUCLEOTIDE SEQUENCE</scope>
</reference>
<organism evidence="3">
    <name type="scientific">Culicoides sonorensis</name>
    <name type="common">Biting midge</name>
    <dbReference type="NCBI Taxonomy" id="179676"/>
    <lineage>
        <taxon>Eukaryota</taxon>
        <taxon>Metazoa</taxon>
        <taxon>Ecdysozoa</taxon>
        <taxon>Arthropoda</taxon>
        <taxon>Hexapoda</taxon>
        <taxon>Insecta</taxon>
        <taxon>Pterygota</taxon>
        <taxon>Neoptera</taxon>
        <taxon>Endopterygota</taxon>
        <taxon>Diptera</taxon>
        <taxon>Nematocera</taxon>
        <taxon>Chironomoidea</taxon>
        <taxon>Ceratopogonidae</taxon>
        <taxon>Ceratopogoninae</taxon>
        <taxon>Culicoides</taxon>
        <taxon>Monoculicoides</taxon>
    </lineage>
</organism>
<name>A0A336KIJ7_CULSO</name>
<dbReference type="InterPro" id="IPR006578">
    <property type="entry name" value="MADF-dom"/>
</dbReference>
<dbReference type="PANTHER" id="PTHR21505:SF12">
    <property type="entry name" value="MADF DOMAIN-CONTAINING PROTEIN-RELATED"/>
    <property type="match status" value="1"/>
</dbReference>
<sequence>MSSSSDWSREAINALIQSYKEQPLLYDTKLSPLYYNKKARQTSIEKILAEVLPYRPETTAHDIIKKIQVLRTQYGQEVTKIKKSQKFGEEFAYQPKIWWFTELDFLKKFMKQRPNPPPVKKNERSSEEEEEEETYTVNTEKARKRIRVSEENITIVDQHGTPLTETSPSQSNKSNKYLIYQDDSYVDGNDPHHQSEIIVEPYTKPIQPKRNEEVGKFVASQMAAIKDDILFYKTQQEILTIINKAIIKQLEKNATGGILLESE</sequence>
<dbReference type="Pfam" id="PF10545">
    <property type="entry name" value="MADF_DNA_bdg"/>
    <property type="match status" value="1"/>
</dbReference>
<dbReference type="AlphaFoldDB" id="A0A336KIJ7"/>
<dbReference type="OMA" id="KIQTMRT"/>
<evidence type="ECO:0000259" key="2">
    <source>
        <dbReference type="PROSITE" id="PS51029"/>
    </source>
</evidence>
<accession>A0A336KIJ7</accession>
<dbReference type="PROSITE" id="PS51029">
    <property type="entry name" value="MADF"/>
    <property type="match status" value="1"/>
</dbReference>
<evidence type="ECO:0000256" key="1">
    <source>
        <dbReference type="SAM" id="MobiDB-lite"/>
    </source>
</evidence>
<dbReference type="PANTHER" id="PTHR21505">
    <property type="entry name" value="MADF DOMAIN-CONTAINING PROTEIN-RELATED"/>
    <property type="match status" value="1"/>
</dbReference>
<reference evidence="3" key="1">
    <citation type="submission" date="2018-04" db="EMBL/GenBank/DDBJ databases">
        <authorList>
            <person name="Go L.Y."/>
            <person name="Mitchell J.A."/>
        </authorList>
    </citation>
    <scope>NUCLEOTIDE SEQUENCE</scope>
    <source>
        <tissue evidence="3">Whole organism</tissue>
    </source>
</reference>
<feature type="region of interest" description="Disordered" evidence="1">
    <location>
        <begin position="111"/>
        <end position="137"/>
    </location>
</feature>
<gene>
    <name evidence="3" type="primary">CSON010206</name>
    <name evidence="5" type="synonym">CSON013066</name>
</gene>
<feature type="domain" description="MADF" evidence="2">
    <location>
        <begin position="14"/>
        <end position="111"/>
    </location>
</feature>
<evidence type="ECO:0000313" key="4">
    <source>
        <dbReference type="EMBL" id="SSX24053.1"/>
    </source>
</evidence>
<dbReference type="VEuPathDB" id="VectorBase:CSON010206"/>